<dbReference type="InterPro" id="IPR000961">
    <property type="entry name" value="AGC-kinase_C"/>
</dbReference>
<dbReference type="AlphaFoldDB" id="A0A2K6F2E4"/>
<dbReference type="CDD" id="cd05607">
    <property type="entry name" value="STKc_GRK7"/>
    <property type="match status" value="1"/>
</dbReference>
<keyword evidence="13" id="KW-0636">Prenylation</keyword>
<keyword evidence="5" id="KW-0597">Phosphoprotein</keyword>
<dbReference type="PROSITE" id="PS51285">
    <property type="entry name" value="AGC_KINASE_CTER"/>
    <property type="match status" value="1"/>
</dbReference>
<comment type="catalytic activity">
    <reaction evidence="16">
        <text>L-threonyl-[rhodopsin] + ATP = O-phospho-L-threonyl-[rhodopsin] + ADP + H(+)</text>
        <dbReference type="Rhea" id="RHEA:56552"/>
        <dbReference type="Rhea" id="RHEA-COMP:14596"/>
        <dbReference type="Rhea" id="RHEA-COMP:14597"/>
        <dbReference type="ChEBI" id="CHEBI:15378"/>
        <dbReference type="ChEBI" id="CHEBI:30013"/>
        <dbReference type="ChEBI" id="CHEBI:30616"/>
        <dbReference type="ChEBI" id="CHEBI:61977"/>
        <dbReference type="ChEBI" id="CHEBI:456216"/>
        <dbReference type="EC" id="2.7.11.14"/>
    </reaction>
</comment>
<accession>A0A2K6F2E4</accession>
<dbReference type="GO" id="GO:0007601">
    <property type="term" value="P:visual perception"/>
    <property type="evidence" value="ECO:0007669"/>
    <property type="project" value="UniProtKB-KW"/>
</dbReference>
<dbReference type="Gene3D" id="1.10.167.10">
    <property type="entry name" value="Regulator of G-protein Signalling 4, domain 2"/>
    <property type="match status" value="1"/>
</dbReference>
<evidence type="ECO:0000256" key="5">
    <source>
        <dbReference type="ARBA" id="ARBA00022553"/>
    </source>
</evidence>
<dbReference type="GO" id="GO:0005737">
    <property type="term" value="C:cytoplasm"/>
    <property type="evidence" value="ECO:0007669"/>
    <property type="project" value="TreeGrafter"/>
</dbReference>
<comment type="subcellular location">
    <subcellularLocation>
        <location evidence="1">Membrane</location>
        <topology evidence="1">Lipid-anchor</topology>
    </subcellularLocation>
</comment>
<dbReference type="GO" id="GO:0016020">
    <property type="term" value="C:membrane"/>
    <property type="evidence" value="ECO:0007669"/>
    <property type="project" value="UniProtKB-SubCell"/>
</dbReference>
<dbReference type="CTD" id="131890"/>
<dbReference type="Pfam" id="PF00069">
    <property type="entry name" value="Pkinase"/>
    <property type="match status" value="1"/>
</dbReference>
<keyword evidence="6" id="KW-0716">Sensory transduction</keyword>
<dbReference type="GeneTree" id="ENSGT00940000160511"/>
<keyword evidence="3" id="KW-0488">Methylation</keyword>
<evidence type="ECO:0000256" key="21">
    <source>
        <dbReference type="RuleBase" id="RU000308"/>
    </source>
</evidence>
<feature type="domain" description="RGS" evidence="23">
    <location>
        <begin position="62"/>
        <end position="176"/>
    </location>
</feature>
<dbReference type="EC" id="2.7.11.-" evidence="21"/>
<dbReference type="InterPro" id="IPR017441">
    <property type="entry name" value="Protein_kinase_ATP_BS"/>
</dbReference>
<keyword evidence="9 21" id="KW-0418">Kinase</keyword>
<evidence type="ECO:0000256" key="13">
    <source>
        <dbReference type="ARBA" id="ARBA00023289"/>
    </source>
</evidence>
<evidence type="ECO:0000256" key="8">
    <source>
        <dbReference type="ARBA" id="ARBA00022741"/>
    </source>
</evidence>
<dbReference type="OMA" id="YFTEFRV"/>
<feature type="binding site" evidence="20">
    <location>
        <position position="220"/>
    </location>
    <ligand>
        <name>ATP</name>
        <dbReference type="ChEBI" id="CHEBI:30616"/>
    </ligand>
</feature>
<feature type="domain" description="AGC-kinase C-terminal" evidence="24">
    <location>
        <begin position="455"/>
        <end position="520"/>
    </location>
</feature>
<feature type="domain" description="Protein kinase" evidence="22">
    <location>
        <begin position="191"/>
        <end position="454"/>
    </location>
</feature>
<dbReference type="SMART" id="SM00315">
    <property type="entry name" value="RGS"/>
    <property type="match status" value="1"/>
</dbReference>
<evidence type="ECO:0000256" key="4">
    <source>
        <dbReference type="ARBA" id="ARBA00022527"/>
    </source>
</evidence>
<dbReference type="GO" id="GO:0007165">
    <property type="term" value="P:signal transduction"/>
    <property type="evidence" value="ECO:0007669"/>
    <property type="project" value="InterPro"/>
</dbReference>
<keyword evidence="12" id="KW-0449">Lipoprotein</keyword>
<reference evidence="25" key="1">
    <citation type="submission" date="2025-08" db="UniProtKB">
        <authorList>
            <consortium name="Ensembl"/>
        </authorList>
    </citation>
    <scope>IDENTIFICATION</scope>
</reference>
<evidence type="ECO:0000313" key="26">
    <source>
        <dbReference type="Proteomes" id="UP000233160"/>
    </source>
</evidence>
<dbReference type="PROSITE" id="PS00108">
    <property type="entry name" value="PROTEIN_KINASE_ST"/>
    <property type="match status" value="1"/>
</dbReference>
<dbReference type="Pfam" id="PF00615">
    <property type="entry name" value="RGS"/>
    <property type="match status" value="1"/>
</dbReference>
<comment type="similarity">
    <text evidence="2 21">Belongs to the protein kinase superfamily. AGC Ser/Thr protein kinase family. GPRK subfamily.</text>
</comment>
<dbReference type="InterPro" id="IPR016137">
    <property type="entry name" value="RGS"/>
</dbReference>
<keyword evidence="11" id="KW-0472">Membrane</keyword>
<dbReference type="Gene3D" id="3.30.200.20">
    <property type="entry name" value="Phosphorylase Kinase, domain 1"/>
    <property type="match status" value="1"/>
</dbReference>
<dbReference type="InterPro" id="IPR000239">
    <property type="entry name" value="GPCR_kinase"/>
</dbReference>
<evidence type="ECO:0000256" key="16">
    <source>
        <dbReference type="ARBA" id="ARBA00048717"/>
    </source>
</evidence>
<name>A0A2K6F2E4_PROCO</name>
<gene>
    <name evidence="25" type="primary">GRK7</name>
</gene>
<evidence type="ECO:0000256" key="19">
    <source>
        <dbReference type="PIRSR" id="PIRSR600239-51"/>
    </source>
</evidence>
<dbReference type="InterPro" id="IPR044926">
    <property type="entry name" value="RGS_subdomain_2"/>
</dbReference>
<evidence type="ECO:0000259" key="24">
    <source>
        <dbReference type="PROSITE" id="PS51285"/>
    </source>
</evidence>
<dbReference type="PROSITE" id="PS50011">
    <property type="entry name" value="PROTEIN_KINASE_DOM"/>
    <property type="match status" value="1"/>
</dbReference>
<feature type="active site" description="Proton acceptor" evidence="19">
    <location>
        <position position="316"/>
    </location>
</feature>
<dbReference type="RefSeq" id="XP_012502884.1">
    <property type="nucleotide sequence ID" value="XM_012647430.1"/>
</dbReference>
<evidence type="ECO:0000256" key="1">
    <source>
        <dbReference type="ARBA" id="ARBA00004635"/>
    </source>
</evidence>
<keyword evidence="8 20" id="KW-0547">Nucleotide-binding</keyword>
<dbReference type="KEGG" id="pcoq:105812876"/>
<evidence type="ECO:0000256" key="17">
    <source>
        <dbReference type="ARBA" id="ARBA00049249"/>
    </source>
</evidence>
<evidence type="ECO:0000256" key="10">
    <source>
        <dbReference type="ARBA" id="ARBA00022840"/>
    </source>
</evidence>
<dbReference type="STRING" id="379532.ENSPCOP00000008152"/>
<dbReference type="FunFam" id="1.10.510.10:FF:000074">
    <property type="entry name" value="G protein-coupled receptor kinase"/>
    <property type="match status" value="1"/>
</dbReference>
<keyword evidence="10 20" id="KW-0067">ATP-binding</keyword>
<evidence type="ECO:0000256" key="2">
    <source>
        <dbReference type="ARBA" id="ARBA00009793"/>
    </source>
</evidence>
<dbReference type="SMART" id="SM00220">
    <property type="entry name" value="S_TKc"/>
    <property type="match status" value="1"/>
</dbReference>
<dbReference type="PANTHER" id="PTHR24355">
    <property type="entry name" value="G PROTEIN-COUPLED RECEPTOR KINASE/RIBOSOMAL PROTEIN S6 KINASE"/>
    <property type="match status" value="1"/>
</dbReference>
<dbReference type="GO" id="GO:0008277">
    <property type="term" value="P:regulation of G protein-coupled receptor signaling pathway"/>
    <property type="evidence" value="ECO:0007669"/>
    <property type="project" value="UniProtKB-ARBA"/>
</dbReference>
<comment type="function">
    <text evidence="15">Retina-specific kinase involved in the shutoff of the photoresponse and adaptation to changing light conditions via cone opsin phosphorylation, including rhodopsin (RHO).</text>
</comment>
<reference evidence="25" key="2">
    <citation type="submission" date="2025-09" db="UniProtKB">
        <authorList>
            <consortium name="Ensembl"/>
        </authorList>
    </citation>
    <scope>IDENTIFICATION</scope>
</reference>
<dbReference type="OrthoDB" id="354826at2759"/>
<dbReference type="PRINTS" id="PR00717">
    <property type="entry name" value="GPCRKINASE"/>
</dbReference>
<keyword evidence="14" id="KW-0844">Vision</keyword>
<evidence type="ECO:0000256" key="14">
    <source>
        <dbReference type="ARBA" id="ARBA00023305"/>
    </source>
</evidence>
<comment type="subunit">
    <text evidence="18">Interacts (when prenylated) with PDE6D; this promotes release from membranes.</text>
</comment>
<dbReference type="InterPro" id="IPR036305">
    <property type="entry name" value="RGS_sf"/>
</dbReference>
<keyword evidence="26" id="KW-1185">Reference proteome</keyword>
<dbReference type="Gene3D" id="1.10.510.10">
    <property type="entry name" value="Transferase(Phosphotransferase) domain 1"/>
    <property type="match status" value="1"/>
</dbReference>
<dbReference type="SUPFAM" id="SSF56112">
    <property type="entry name" value="Protein kinase-like (PK-like)"/>
    <property type="match status" value="1"/>
</dbReference>
<organism evidence="25 26">
    <name type="scientific">Propithecus coquereli</name>
    <name type="common">Coquerel's sifaka</name>
    <name type="synonym">Propithecus verreauxi coquereli</name>
    <dbReference type="NCBI Taxonomy" id="379532"/>
    <lineage>
        <taxon>Eukaryota</taxon>
        <taxon>Metazoa</taxon>
        <taxon>Chordata</taxon>
        <taxon>Craniata</taxon>
        <taxon>Vertebrata</taxon>
        <taxon>Euteleostomi</taxon>
        <taxon>Mammalia</taxon>
        <taxon>Eutheria</taxon>
        <taxon>Euarchontoglires</taxon>
        <taxon>Primates</taxon>
        <taxon>Strepsirrhini</taxon>
        <taxon>Lemuriformes</taxon>
        <taxon>Indriidae</taxon>
        <taxon>Propithecus</taxon>
    </lineage>
</organism>
<evidence type="ECO:0000259" key="23">
    <source>
        <dbReference type="PROSITE" id="PS50132"/>
    </source>
</evidence>
<dbReference type="Ensembl" id="ENSPCOT00000018703.1">
    <property type="protein sequence ID" value="ENSPCOP00000008152.1"/>
    <property type="gene ID" value="ENSPCOG00000015353.1"/>
</dbReference>
<dbReference type="SUPFAM" id="SSF48097">
    <property type="entry name" value="Regulator of G-protein signaling, RGS"/>
    <property type="match status" value="1"/>
</dbReference>
<proteinExistence type="inferred from homology"/>
<dbReference type="GeneID" id="105812876"/>
<dbReference type="PROSITE" id="PS00107">
    <property type="entry name" value="PROTEIN_KINASE_ATP"/>
    <property type="match status" value="1"/>
</dbReference>
<evidence type="ECO:0000256" key="3">
    <source>
        <dbReference type="ARBA" id="ARBA00022481"/>
    </source>
</evidence>
<evidence type="ECO:0000259" key="22">
    <source>
        <dbReference type="PROSITE" id="PS50011"/>
    </source>
</evidence>
<evidence type="ECO:0000256" key="11">
    <source>
        <dbReference type="ARBA" id="ARBA00023136"/>
    </source>
</evidence>
<dbReference type="GO" id="GO:0050254">
    <property type="term" value="F:rhodopsin kinase activity"/>
    <property type="evidence" value="ECO:0007669"/>
    <property type="project" value="UniProtKB-EC"/>
</dbReference>
<dbReference type="InterPro" id="IPR000719">
    <property type="entry name" value="Prot_kinase_dom"/>
</dbReference>
<dbReference type="Proteomes" id="UP000233160">
    <property type="component" value="Unassembled WGS sequence"/>
</dbReference>
<evidence type="ECO:0000256" key="18">
    <source>
        <dbReference type="ARBA" id="ARBA00062388"/>
    </source>
</evidence>
<evidence type="ECO:0000256" key="9">
    <source>
        <dbReference type="ARBA" id="ARBA00022777"/>
    </source>
</evidence>
<evidence type="ECO:0000256" key="20">
    <source>
        <dbReference type="PROSITE-ProRule" id="PRU10141"/>
    </source>
</evidence>
<dbReference type="PROSITE" id="PS50132">
    <property type="entry name" value="RGS"/>
    <property type="match status" value="1"/>
</dbReference>
<evidence type="ECO:0000256" key="7">
    <source>
        <dbReference type="ARBA" id="ARBA00022679"/>
    </source>
</evidence>
<evidence type="ECO:0000256" key="6">
    <source>
        <dbReference type="ARBA" id="ARBA00022606"/>
    </source>
</evidence>
<keyword evidence="7 21" id="KW-0808">Transferase</keyword>
<evidence type="ECO:0000256" key="15">
    <source>
        <dbReference type="ARBA" id="ARBA00037736"/>
    </source>
</evidence>
<dbReference type="InterPro" id="IPR008271">
    <property type="entry name" value="Ser/Thr_kinase_AS"/>
</dbReference>
<protein>
    <recommendedName>
        <fullName evidence="21">G protein-coupled receptor kinase</fullName>
        <ecNumber evidence="21">2.7.11.-</ecNumber>
    </recommendedName>
</protein>
<dbReference type="PANTHER" id="PTHR24355:SF12">
    <property type="entry name" value="RHODOPSIN KINASE GRK7"/>
    <property type="match status" value="1"/>
</dbReference>
<dbReference type="FunFam" id="1.10.167.10:FF:000027">
    <property type="entry name" value="G protein-coupled receptor kinase"/>
    <property type="match status" value="1"/>
</dbReference>
<comment type="catalytic activity">
    <reaction evidence="17">
        <text>L-seryl-[rhodopsin] + ATP = O-phospho-L-seryl-[rhodopsin] + ADP + H(+)</text>
        <dbReference type="Rhea" id="RHEA:23356"/>
        <dbReference type="Rhea" id="RHEA-COMP:14594"/>
        <dbReference type="Rhea" id="RHEA-COMP:14595"/>
        <dbReference type="ChEBI" id="CHEBI:15378"/>
        <dbReference type="ChEBI" id="CHEBI:29999"/>
        <dbReference type="ChEBI" id="CHEBI:30616"/>
        <dbReference type="ChEBI" id="CHEBI:83421"/>
        <dbReference type="ChEBI" id="CHEBI:456216"/>
        <dbReference type="EC" id="2.7.11.14"/>
    </reaction>
</comment>
<evidence type="ECO:0000256" key="12">
    <source>
        <dbReference type="ARBA" id="ARBA00023288"/>
    </source>
</evidence>
<dbReference type="InterPro" id="IPR011009">
    <property type="entry name" value="Kinase-like_dom_sf"/>
</dbReference>
<dbReference type="GO" id="GO:0005524">
    <property type="term" value="F:ATP binding"/>
    <property type="evidence" value="ECO:0007669"/>
    <property type="project" value="UniProtKB-UniRule"/>
</dbReference>
<keyword evidence="4 21" id="KW-0723">Serine/threonine-protein kinase</keyword>
<sequence length="553" mass="62214">MVDMGALDNLIANTAYLQARKASDSDSKELQRRRRSLALPGPQCCAELRRGPSPHFHSLCEQQPIGRRLFRDFLATVPTYQEAVAFLEEAQSWELAEEGPAKDSALQGLVATCAHGPAPEHPHPFLSPALATRGQAAATKEERVAVVELAKAEAMAFLQEQPFRDFLASPFYDKFLQWKLFEMQPVSDNYFTEFRVLGKGGFGEVCAVQVKNTGKMYACKKLDKKRLKKKNGEKMALLEKEILEKVSSPFIVSLAYAFESKYHLCLVMSLMNGGDLKFHIYSVGTRGLAMSRVVFYAAQMACGVLHLHALGIVYRDMKPENVLLDDLGNCRLSDLGLAVQIQDGKPVTQRAGTNGYMAPEILMEKVSYSYPVDWFAMGCSIYEMIAGRTPFKDYKEKVNKEDLKQRTLKEEVRFQHDNFTEEAKDICRLFLAKKPEQRLGSRDKSDDPRKHPFFNTINFARLEAGLIEPPFVPDPSVVYAKDIAEIDDFSEVRGVEFDEKDQKFFQRFATGAVPIAWQEEIIETGLFEELNDPNRPTGRGEGNSSKSGVCLLL</sequence>
<evidence type="ECO:0000313" key="25">
    <source>
        <dbReference type="Ensembl" id="ENSPCOP00000008152.1"/>
    </source>
</evidence>